<dbReference type="Proteomes" id="UP000249340">
    <property type="component" value="Chromosome"/>
</dbReference>
<dbReference type="KEGG" id="stri:C7M71_013545"/>
<comment type="similarity">
    <text evidence="1 4">Belongs to the PstS family.</text>
</comment>
<organism evidence="9 10">
    <name type="scientific">Peterkaempfera bronchialis</name>
    <dbReference type="NCBI Taxonomy" id="2126346"/>
    <lineage>
        <taxon>Bacteria</taxon>
        <taxon>Bacillati</taxon>
        <taxon>Actinomycetota</taxon>
        <taxon>Actinomycetes</taxon>
        <taxon>Kitasatosporales</taxon>
        <taxon>Streptomycetaceae</taxon>
        <taxon>Peterkaempfera</taxon>
    </lineage>
</organism>
<dbReference type="AlphaFoldDB" id="A0A345SX57"/>
<evidence type="ECO:0000313" key="10">
    <source>
        <dbReference type="Proteomes" id="UP000249340"/>
    </source>
</evidence>
<feature type="domain" description="PBP" evidence="8">
    <location>
        <begin position="69"/>
        <end position="362"/>
    </location>
</feature>
<feature type="chain" id="PRO_5016989270" description="Phosphate-binding protein" evidence="7">
    <location>
        <begin position="27"/>
        <end position="391"/>
    </location>
</feature>
<keyword evidence="10" id="KW-1185">Reference proteome</keyword>
<dbReference type="GO" id="GO:0042301">
    <property type="term" value="F:phosphate ion binding"/>
    <property type="evidence" value="ECO:0007669"/>
    <property type="project" value="InterPro"/>
</dbReference>
<dbReference type="PROSITE" id="PS51257">
    <property type="entry name" value="PROKAR_LIPOPROTEIN"/>
    <property type="match status" value="1"/>
</dbReference>
<feature type="binding site" evidence="5">
    <location>
        <position position="125"/>
    </location>
    <ligand>
        <name>phosphate</name>
        <dbReference type="ChEBI" id="CHEBI:43474"/>
    </ligand>
</feature>
<name>A0A345SX57_9ACTN</name>
<feature type="signal peptide" evidence="7">
    <location>
        <begin position="1"/>
        <end position="26"/>
    </location>
</feature>
<sequence>MKLQRNGRSKALAIGALAVVSSLSLAACGSDDNTKDAGANASSSASSPADPATGSTTDAAGGTTDCGKGGQLLGAGSTAQANAIEVWKAAFQAKCSGTVINYNGNGSGAGIANFNQGKVAFAGSDAALKPEEVDASKKVCVGGQGIDLPMVGGAVAIAYNVDGVDNLVLDAPTLAKIFDSKITKWNDPAIAKLNPGAKLPSANIQAFHRSDDSGTTKNVTAYFAAAAGKTAWPYEPDKKWAGQGGQAATGSAGLAGQVKQQKNSITYVELSYAQNNSLKTAKIATGAAEPVEATAAAAAKTIGLATVKGTGSDLALGLDYATKADGAYPLVLVTYEIVCDKGNKAETLPGVKAFLDYTISDEAQQAIADKGYVPLPAEVAAKVKAVIPTLA</sequence>
<dbReference type="OrthoDB" id="9801510at2"/>
<keyword evidence="3 4" id="KW-0592">Phosphate transport</keyword>
<dbReference type="InterPro" id="IPR050962">
    <property type="entry name" value="Phosphate-bind_PstS"/>
</dbReference>
<evidence type="ECO:0000256" key="5">
    <source>
        <dbReference type="PIRSR" id="PIRSR002756-1"/>
    </source>
</evidence>
<dbReference type="PANTHER" id="PTHR42996:SF1">
    <property type="entry name" value="PHOSPHATE-BINDING PROTEIN PSTS"/>
    <property type="match status" value="1"/>
</dbReference>
<dbReference type="PIRSF" id="PIRSF002756">
    <property type="entry name" value="PstS"/>
    <property type="match status" value="1"/>
</dbReference>
<dbReference type="InterPro" id="IPR024370">
    <property type="entry name" value="PBP_domain"/>
</dbReference>
<evidence type="ECO:0000256" key="7">
    <source>
        <dbReference type="SAM" id="SignalP"/>
    </source>
</evidence>
<evidence type="ECO:0000256" key="3">
    <source>
        <dbReference type="ARBA" id="ARBA00022592"/>
    </source>
</evidence>
<dbReference type="EMBL" id="CP031264">
    <property type="protein sequence ID" value="AXI78312.1"/>
    <property type="molecule type" value="Genomic_DNA"/>
</dbReference>
<dbReference type="GO" id="GO:0035435">
    <property type="term" value="P:phosphate ion transmembrane transport"/>
    <property type="evidence" value="ECO:0007669"/>
    <property type="project" value="InterPro"/>
</dbReference>
<evidence type="ECO:0000256" key="2">
    <source>
        <dbReference type="ARBA" id="ARBA00022448"/>
    </source>
</evidence>
<evidence type="ECO:0000256" key="1">
    <source>
        <dbReference type="ARBA" id="ARBA00008725"/>
    </source>
</evidence>
<evidence type="ECO:0000259" key="8">
    <source>
        <dbReference type="Pfam" id="PF12849"/>
    </source>
</evidence>
<feature type="binding site" evidence="5">
    <location>
        <position position="107"/>
    </location>
    <ligand>
        <name>phosphate</name>
        <dbReference type="ChEBI" id="CHEBI:43474"/>
    </ligand>
</feature>
<dbReference type="Pfam" id="PF12849">
    <property type="entry name" value="PBP_like_2"/>
    <property type="match status" value="1"/>
</dbReference>
<keyword evidence="7" id="KW-0732">Signal</keyword>
<dbReference type="Gene3D" id="3.40.190.10">
    <property type="entry name" value="Periplasmic binding protein-like II"/>
    <property type="match status" value="2"/>
</dbReference>
<dbReference type="PANTHER" id="PTHR42996">
    <property type="entry name" value="PHOSPHATE-BINDING PROTEIN PSTS"/>
    <property type="match status" value="1"/>
</dbReference>
<keyword evidence="2 4" id="KW-0813">Transport</keyword>
<dbReference type="CDD" id="cd13565">
    <property type="entry name" value="PBP2_PstS"/>
    <property type="match status" value="1"/>
</dbReference>
<reference evidence="10" key="1">
    <citation type="submission" date="2018-07" db="EMBL/GenBank/DDBJ databases">
        <title>Streptacidiphilus bronchialis DSM 106435 chromosome.</title>
        <authorList>
            <person name="Batra D."/>
            <person name="Gulvik C.A."/>
        </authorList>
    </citation>
    <scope>NUCLEOTIDE SEQUENCE [LARGE SCALE GENOMIC DNA]</scope>
    <source>
        <strain evidence="10">DSM 106435</strain>
    </source>
</reference>
<gene>
    <name evidence="9" type="primary">pstS</name>
    <name evidence="9" type="ORF">C7M71_013545</name>
</gene>
<dbReference type="GO" id="GO:0043190">
    <property type="term" value="C:ATP-binding cassette (ABC) transporter complex"/>
    <property type="evidence" value="ECO:0007669"/>
    <property type="project" value="InterPro"/>
</dbReference>
<dbReference type="RefSeq" id="WP_111491258.1">
    <property type="nucleotide sequence ID" value="NZ_CP031264.1"/>
</dbReference>
<protein>
    <recommendedName>
        <fullName evidence="4">Phosphate-binding protein</fullName>
    </recommendedName>
</protein>
<dbReference type="NCBIfam" id="TIGR00975">
    <property type="entry name" value="3a0107s03"/>
    <property type="match status" value="1"/>
</dbReference>
<dbReference type="InterPro" id="IPR005673">
    <property type="entry name" value="ABC_phos-bd_PstS"/>
</dbReference>
<feature type="region of interest" description="Disordered" evidence="6">
    <location>
        <begin position="33"/>
        <end position="61"/>
    </location>
</feature>
<feature type="binding site" evidence="5">
    <location>
        <begin position="77"/>
        <end position="79"/>
    </location>
    <ligand>
        <name>phosphate</name>
        <dbReference type="ChEBI" id="CHEBI:43474"/>
    </ligand>
</feature>
<evidence type="ECO:0000256" key="4">
    <source>
        <dbReference type="PIRNR" id="PIRNR002756"/>
    </source>
</evidence>
<feature type="binding site" evidence="5">
    <location>
        <begin position="213"/>
        <end position="215"/>
    </location>
    <ligand>
        <name>phosphate</name>
        <dbReference type="ChEBI" id="CHEBI:43474"/>
    </ligand>
</feature>
<evidence type="ECO:0000256" key="6">
    <source>
        <dbReference type="SAM" id="MobiDB-lite"/>
    </source>
</evidence>
<accession>A0A345SX57</accession>
<dbReference type="SUPFAM" id="SSF53850">
    <property type="entry name" value="Periplasmic binding protein-like II"/>
    <property type="match status" value="1"/>
</dbReference>
<evidence type="ECO:0000313" key="9">
    <source>
        <dbReference type="EMBL" id="AXI78312.1"/>
    </source>
</evidence>
<proteinExistence type="inferred from homology"/>